<dbReference type="Pfam" id="PF00534">
    <property type="entry name" value="Glycos_transf_1"/>
    <property type="match status" value="1"/>
</dbReference>
<evidence type="ECO:0000313" key="3">
    <source>
        <dbReference type="Proteomes" id="UP000272428"/>
    </source>
</evidence>
<reference evidence="2 3" key="1">
    <citation type="submission" date="2018-10" db="EMBL/GenBank/DDBJ databases">
        <title>Genomic Encyclopedia of Archaeal and Bacterial Type Strains, Phase II (KMG-II): from individual species to whole genera.</title>
        <authorList>
            <person name="Goeker M."/>
        </authorList>
    </citation>
    <scope>NUCLEOTIDE SEQUENCE [LARGE SCALE GENOMIC DNA]</scope>
    <source>
        <strain evidence="2 3">DSM 14219</strain>
    </source>
</reference>
<dbReference type="SUPFAM" id="SSF53756">
    <property type="entry name" value="UDP-Glycosyltransferase/glycogen phosphorylase"/>
    <property type="match status" value="1"/>
</dbReference>
<dbReference type="CDD" id="cd03801">
    <property type="entry name" value="GT4_PimA-like"/>
    <property type="match status" value="1"/>
</dbReference>
<proteinExistence type="predicted"/>
<dbReference type="RefSeq" id="WP_121460260.1">
    <property type="nucleotide sequence ID" value="NZ_RBXB01000001.1"/>
</dbReference>
<gene>
    <name evidence="2" type="ORF">BCF58_0562</name>
</gene>
<accession>A0A495SMB5</accession>
<feature type="domain" description="Glycosyl transferase family 1" evidence="1">
    <location>
        <begin position="185"/>
        <end position="351"/>
    </location>
</feature>
<comment type="caution">
    <text evidence="2">The sequence shown here is derived from an EMBL/GenBank/DDBJ whole genome shotgun (WGS) entry which is preliminary data.</text>
</comment>
<dbReference type="OrthoDB" id="9790710at2"/>
<name>A0A495SMB5_9FLAO</name>
<protein>
    <submittedName>
        <fullName evidence="2">Glycosyltransferase involved in cell wall biosynthesis</fullName>
    </submittedName>
</protein>
<evidence type="ECO:0000259" key="1">
    <source>
        <dbReference type="Pfam" id="PF00534"/>
    </source>
</evidence>
<dbReference type="Gene3D" id="3.40.50.2000">
    <property type="entry name" value="Glycogen Phosphorylase B"/>
    <property type="match status" value="2"/>
</dbReference>
<dbReference type="PANTHER" id="PTHR12526">
    <property type="entry name" value="GLYCOSYLTRANSFERASE"/>
    <property type="match status" value="1"/>
</dbReference>
<organism evidence="2 3">
    <name type="scientific">Chryseobacterium defluvii</name>
    <dbReference type="NCBI Taxonomy" id="160396"/>
    <lineage>
        <taxon>Bacteria</taxon>
        <taxon>Pseudomonadati</taxon>
        <taxon>Bacteroidota</taxon>
        <taxon>Flavobacteriia</taxon>
        <taxon>Flavobacteriales</taxon>
        <taxon>Weeksellaceae</taxon>
        <taxon>Chryseobacterium group</taxon>
        <taxon>Chryseobacterium</taxon>
    </lineage>
</organism>
<sequence length="376" mass="43150">MEIAIITNVITTYREGFYDRLLNKDGINVTVYCQDKIPGVNVKSIHNKYGEKVHIVKCSSLKNEKLAFQFLPIKKIIKRSDVIFLDGNPRILSNILLGIILSFTRKKVVIWTMAHSFGANKYTEWLRLKWTSKFKNIFVYTDKEVDILRKRDFFKQNILGMNNGLDQKKIDDGIQNWTQEKLNQWKKEKGLQGKVLLLSIARLVPKNKFEQMVKALPEITSQIPDICWCLVGGGEEFENLKQLAKILEVEKYIYFVGPVYEEDNLAPFFLNSKLFVHPASVGLSIIHAFGYGLPVIVNPNEAMHGPEYGAFTNNETGKNFKEDDVSDLAKTIIDLLQSPEKLDAISKNVKKIAREDYNVDVMVERFLQMADSTFKT</sequence>
<keyword evidence="3" id="KW-1185">Reference proteome</keyword>
<dbReference type="GO" id="GO:0016757">
    <property type="term" value="F:glycosyltransferase activity"/>
    <property type="evidence" value="ECO:0007669"/>
    <property type="project" value="InterPro"/>
</dbReference>
<dbReference type="AlphaFoldDB" id="A0A495SMB5"/>
<evidence type="ECO:0000313" key="2">
    <source>
        <dbReference type="EMBL" id="RKT01343.1"/>
    </source>
</evidence>
<dbReference type="EMBL" id="RBXB01000001">
    <property type="protein sequence ID" value="RKT01343.1"/>
    <property type="molecule type" value="Genomic_DNA"/>
</dbReference>
<dbReference type="Proteomes" id="UP000272428">
    <property type="component" value="Unassembled WGS sequence"/>
</dbReference>
<keyword evidence="2" id="KW-0808">Transferase</keyword>
<dbReference type="InterPro" id="IPR001296">
    <property type="entry name" value="Glyco_trans_1"/>
</dbReference>